<keyword evidence="3" id="KW-1185">Reference proteome</keyword>
<reference evidence="2 3" key="1">
    <citation type="submission" date="2018-05" db="EMBL/GenBank/DDBJ databases">
        <authorList>
            <person name="Lanie J.A."/>
            <person name="Ng W.-L."/>
            <person name="Kazmierczak K.M."/>
            <person name="Andrzejewski T.M."/>
            <person name="Davidsen T.M."/>
            <person name="Wayne K.J."/>
            <person name="Tettelin H."/>
            <person name="Glass J.I."/>
            <person name="Rusch D."/>
            <person name="Podicherti R."/>
            <person name="Tsui H.-C.T."/>
            <person name="Winkler M.E."/>
        </authorList>
    </citation>
    <scope>NUCLEOTIDE SEQUENCE [LARGE SCALE GENOMIC DNA]</scope>
    <source>
        <strain evidence="2 3">BUT-10</strain>
    </source>
</reference>
<proteinExistence type="predicted"/>
<dbReference type="EMBL" id="QFYS01000002">
    <property type="protein sequence ID" value="RAK67816.1"/>
    <property type="molecule type" value="Genomic_DNA"/>
</dbReference>
<evidence type="ECO:0000313" key="2">
    <source>
        <dbReference type="EMBL" id="RAK67816.1"/>
    </source>
</evidence>
<dbReference type="AlphaFoldDB" id="A0A328BPA3"/>
<dbReference type="PANTHER" id="PTHR43236:SF2">
    <property type="entry name" value="BLL0069 PROTEIN"/>
    <property type="match status" value="1"/>
</dbReference>
<gene>
    <name evidence="2" type="ORF">DJ019_07935</name>
</gene>
<dbReference type="InterPro" id="IPR010359">
    <property type="entry name" value="IrrE_HExxH"/>
</dbReference>
<dbReference type="PANTHER" id="PTHR43236">
    <property type="entry name" value="ANTITOXIN HIGA1"/>
    <property type="match status" value="1"/>
</dbReference>
<organism evidence="2 3">
    <name type="scientific">Phenylobacterium kunshanense</name>
    <dbReference type="NCBI Taxonomy" id="1445034"/>
    <lineage>
        <taxon>Bacteria</taxon>
        <taxon>Pseudomonadati</taxon>
        <taxon>Pseudomonadota</taxon>
        <taxon>Alphaproteobacteria</taxon>
        <taxon>Caulobacterales</taxon>
        <taxon>Caulobacteraceae</taxon>
        <taxon>Phenylobacterium</taxon>
    </lineage>
</organism>
<feature type="domain" description="IrrE N-terminal-like" evidence="1">
    <location>
        <begin position="46"/>
        <end position="147"/>
    </location>
</feature>
<dbReference type="Pfam" id="PF06114">
    <property type="entry name" value="Peptidase_M78"/>
    <property type="match status" value="1"/>
</dbReference>
<dbReference type="InterPro" id="IPR052345">
    <property type="entry name" value="Rad_response_metalloprotease"/>
</dbReference>
<accession>A0A328BPA3</accession>
<dbReference type="OrthoDB" id="9794834at2"/>
<dbReference type="RefSeq" id="WP_111275425.1">
    <property type="nucleotide sequence ID" value="NZ_QFYS01000002.1"/>
</dbReference>
<evidence type="ECO:0000259" key="1">
    <source>
        <dbReference type="Pfam" id="PF06114"/>
    </source>
</evidence>
<evidence type="ECO:0000313" key="3">
    <source>
        <dbReference type="Proteomes" id="UP000249524"/>
    </source>
</evidence>
<protein>
    <submittedName>
        <fullName evidence="2">ImmA/IrrE family metallo-endopeptidase</fullName>
    </submittedName>
</protein>
<dbReference type="Proteomes" id="UP000249524">
    <property type="component" value="Unassembled WGS sequence"/>
</dbReference>
<comment type="caution">
    <text evidence="2">The sequence shown here is derived from an EMBL/GenBank/DDBJ whole genome shotgun (WGS) entry which is preliminary data.</text>
</comment>
<dbReference type="Gene3D" id="1.10.10.2910">
    <property type="match status" value="1"/>
</dbReference>
<sequence>MMDELAVAMKAREFIGKCGPLALPVSVDAYAAQVGGVVKREVLQEHEDAWSFRTPTGKYRICVNCTHNGRRQRFSVCHEVAHEVLGIAADHSAPSWSFSRRPPGEIACDVFAAELLLPYKLFKPRVDAADMGFAAIGDLADEFDASLMSTGSRFATFSRELCAFVLSEGGRVRYTARSASMRSAKAWVRPGMDLPPDSLSARVRSGAIPSGPEPAEPDQWFEDWERDGSLFEDARHLGAWDQTLTLLWFEDEDLPPPRPERKQWEEETYGLRELDGELPWPGRSKRRR</sequence>
<name>A0A328BPA3_9CAUL</name>